<dbReference type="EMBL" id="ADBJ01000031">
    <property type="protein sequence ID" value="EFA79984.1"/>
    <property type="molecule type" value="Genomic_DNA"/>
</dbReference>
<protein>
    <submittedName>
        <fullName evidence="2">Uncharacterized protein</fullName>
    </submittedName>
</protein>
<dbReference type="AlphaFoldDB" id="D3BDK3"/>
<proteinExistence type="predicted"/>
<gene>
    <name evidence="2" type="ORF">PPL_06805</name>
</gene>
<keyword evidence="1" id="KW-0175">Coiled coil</keyword>
<accession>D3BDK3</accession>
<name>D3BDK3_HETP5</name>
<sequence>MTTSSQSNQLDDIEVIDTPGLEDDGIFKILYAITLECGRIKPHDLQTINAINRAIKTDFQFGLVINKKIEELEVLLKNKDINKELSIFLKEIPSSFIKTDLVDKVDIRDYDQMVTEMESKIQSLMKESDSVLNKAIKSEDDIEIGELKGSENQHPLSKEGNPPIFQEYCDRDRCLGTILPDRSCPENAPTLILCSHIPPCIRSSYYSSSQMYLKVQNDQNSNNNNNNNNTK</sequence>
<organism evidence="2 3">
    <name type="scientific">Heterostelium pallidum (strain ATCC 26659 / Pp 5 / PN500)</name>
    <name type="common">Cellular slime mold</name>
    <name type="synonym">Polysphondylium pallidum</name>
    <dbReference type="NCBI Taxonomy" id="670386"/>
    <lineage>
        <taxon>Eukaryota</taxon>
        <taxon>Amoebozoa</taxon>
        <taxon>Evosea</taxon>
        <taxon>Eumycetozoa</taxon>
        <taxon>Dictyostelia</taxon>
        <taxon>Acytosteliales</taxon>
        <taxon>Acytosteliaceae</taxon>
        <taxon>Heterostelium</taxon>
    </lineage>
</organism>
<dbReference type="Proteomes" id="UP000001396">
    <property type="component" value="Unassembled WGS sequence"/>
</dbReference>
<feature type="coiled-coil region" evidence="1">
    <location>
        <begin position="107"/>
        <end position="134"/>
    </location>
</feature>
<dbReference type="InParanoid" id="D3BDK3"/>
<comment type="caution">
    <text evidence="2">The sequence shown here is derived from an EMBL/GenBank/DDBJ whole genome shotgun (WGS) entry which is preliminary data.</text>
</comment>
<dbReference type="RefSeq" id="XP_020432104.1">
    <property type="nucleotide sequence ID" value="XM_020577656.1"/>
</dbReference>
<keyword evidence="3" id="KW-1185">Reference proteome</keyword>
<reference evidence="2 3" key="1">
    <citation type="journal article" date="2011" name="Genome Res.">
        <title>Phylogeny-wide analysis of social amoeba genomes highlights ancient origins for complex intercellular communication.</title>
        <authorList>
            <person name="Heidel A.J."/>
            <person name="Lawal H.M."/>
            <person name="Felder M."/>
            <person name="Schilde C."/>
            <person name="Helps N.R."/>
            <person name="Tunggal B."/>
            <person name="Rivero F."/>
            <person name="John U."/>
            <person name="Schleicher M."/>
            <person name="Eichinger L."/>
            <person name="Platzer M."/>
            <person name="Noegel A.A."/>
            <person name="Schaap P."/>
            <person name="Gloeckner G."/>
        </authorList>
    </citation>
    <scope>NUCLEOTIDE SEQUENCE [LARGE SCALE GENOMIC DNA]</scope>
    <source>
        <strain evidence="3">ATCC 26659 / Pp 5 / PN500</strain>
    </source>
</reference>
<evidence type="ECO:0000313" key="2">
    <source>
        <dbReference type="EMBL" id="EFA79984.1"/>
    </source>
</evidence>
<dbReference type="GeneID" id="31362286"/>
<evidence type="ECO:0000256" key="1">
    <source>
        <dbReference type="SAM" id="Coils"/>
    </source>
</evidence>
<evidence type="ECO:0000313" key="3">
    <source>
        <dbReference type="Proteomes" id="UP000001396"/>
    </source>
</evidence>